<proteinExistence type="predicted"/>
<feature type="non-terminal residue" evidence="2">
    <location>
        <position position="298"/>
    </location>
</feature>
<organism evidence="2 3">
    <name type="scientific">Paracidovorax anthurii</name>
    <dbReference type="NCBI Taxonomy" id="78229"/>
    <lineage>
        <taxon>Bacteria</taxon>
        <taxon>Pseudomonadati</taxon>
        <taxon>Pseudomonadota</taxon>
        <taxon>Betaproteobacteria</taxon>
        <taxon>Burkholderiales</taxon>
        <taxon>Comamonadaceae</taxon>
        <taxon>Paracidovorax</taxon>
    </lineage>
</organism>
<evidence type="ECO:0000313" key="3">
    <source>
        <dbReference type="Proteomes" id="UP000248856"/>
    </source>
</evidence>
<protein>
    <submittedName>
        <fullName evidence="2">Uncharacterized protein</fullName>
    </submittedName>
</protein>
<gene>
    <name evidence="2" type="ORF">AX018_107515</name>
</gene>
<accession>A0A328YI37</accession>
<evidence type="ECO:0000313" key="2">
    <source>
        <dbReference type="EMBL" id="RAR72954.1"/>
    </source>
</evidence>
<dbReference type="Proteomes" id="UP000248856">
    <property type="component" value="Unassembled WGS sequence"/>
</dbReference>
<dbReference type="EMBL" id="QLTA01000075">
    <property type="protein sequence ID" value="RAR72954.1"/>
    <property type="molecule type" value="Genomic_DNA"/>
</dbReference>
<evidence type="ECO:0000256" key="1">
    <source>
        <dbReference type="SAM" id="SignalP"/>
    </source>
</evidence>
<keyword evidence="3" id="KW-1185">Reference proteome</keyword>
<sequence length="298" mass="32824">MTTHKSPLRLLLALWLLLCLQSAFADSVRFVVEPKFFYNAAVWFSGGGGMPGQVVYKAETVEEAFSVAAEIYHTSSCSRRDDGSTFCRSAGALKPLNGLVNGRVSGYQAEGVPDLGSPRAEAVAVTLGFECPTIVKHGRSINVDRGMKWDADSNVQVWCEFSLPNEDSCDDCGALGNPVLPSTGQKIQPELDYPMGKDGLVFERVYRSSEGQFLSTLNQGWYGDVAGQGNPCYPAFWWKDGQQTDYCYRVLNQPHIWKTGRGRFDMYEGGGAASLEARSLGEYRFVQGSGEQNYVRSR</sequence>
<feature type="signal peptide" evidence="1">
    <location>
        <begin position="1"/>
        <end position="25"/>
    </location>
</feature>
<dbReference type="RefSeq" id="WP_146749412.1">
    <property type="nucleotide sequence ID" value="NZ_QLTA01000075.1"/>
</dbReference>
<dbReference type="AlphaFoldDB" id="A0A328YI37"/>
<keyword evidence="1" id="KW-0732">Signal</keyword>
<reference evidence="2 3" key="1">
    <citation type="submission" date="2018-06" db="EMBL/GenBank/DDBJ databases">
        <title>Genomic Encyclopedia of Archaeal and Bacterial Type Strains, Phase II (KMG-II): from individual species to whole genera.</title>
        <authorList>
            <person name="Goeker M."/>
        </authorList>
    </citation>
    <scope>NUCLEOTIDE SEQUENCE [LARGE SCALE GENOMIC DNA]</scope>
    <source>
        <strain evidence="2 3">CFPB 3232</strain>
    </source>
</reference>
<comment type="caution">
    <text evidence="2">The sequence shown here is derived from an EMBL/GenBank/DDBJ whole genome shotgun (WGS) entry which is preliminary data.</text>
</comment>
<feature type="chain" id="PRO_5016437603" evidence="1">
    <location>
        <begin position="26"/>
        <end position="298"/>
    </location>
</feature>
<name>A0A328YI37_9BURK</name>